<proteinExistence type="predicted"/>
<organism evidence="1 2">
    <name type="scientific">Pandoraea iniqua</name>
    <dbReference type="NCBI Taxonomy" id="2508288"/>
    <lineage>
        <taxon>Bacteria</taxon>
        <taxon>Pseudomonadati</taxon>
        <taxon>Pseudomonadota</taxon>
        <taxon>Betaproteobacteria</taxon>
        <taxon>Burkholderiales</taxon>
        <taxon>Burkholderiaceae</taxon>
        <taxon>Pandoraea</taxon>
    </lineage>
</organism>
<reference evidence="1 2" key="1">
    <citation type="submission" date="2019-08" db="EMBL/GenBank/DDBJ databases">
        <authorList>
            <person name="Peeters C."/>
        </authorList>
    </citation>
    <scope>NUCLEOTIDE SEQUENCE [LARGE SCALE GENOMIC DNA]</scope>
    <source>
        <strain evidence="1 2">LMG 31115</strain>
    </source>
</reference>
<dbReference type="AlphaFoldDB" id="A0A5E4VRX0"/>
<gene>
    <name evidence="1" type="ORF">PIN31115_02826</name>
</gene>
<protein>
    <submittedName>
        <fullName evidence="1">Uncharacterized protein</fullName>
    </submittedName>
</protein>
<dbReference type="EMBL" id="CABPSI010000003">
    <property type="protein sequence ID" value="VVE14981.1"/>
    <property type="molecule type" value="Genomic_DNA"/>
</dbReference>
<keyword evidence="2" id="KW-1185">Reference proteome</keyword>
<evidence type="ECO:0000313" key="1">
    <source>
        <dbReference type="EMBL" id="VVE14981.1"/>
    </source>
</evidence>
<sequence length="100" mass="11031">MSEQSTIHDLRTAIIDMDALSQSGFREIRAISKLALMALETPNGQRSVEEMAMAFETIWGLCESCEGSINAHAEQVGCAHENHRFHGRLKAASEAQCVKQ</sequence>
<accession>A0A5E4VRX0</accession>
<dbReference type="RefSeq" id="WP_150684564.1">
    <property type="nucleotide sequence ID" value="NZ_CABPSI010000003.1"/>
</dbReference>
<name>A0A5E4VRX0_9BURK</name>
<evidence type="ECO:0000313" key="2">
    <source>
        <dbReference type="Proteomes" id="UP000333828"/>
    </source>
</evidence>
<dbReference type="Proteomes" id="UP000333828">
    <property type="component" value="Unassembled WGS sequence"/>
</dbReference>